<protein>
    <submittedName>
        <fullName evidence="2">Uncharacterized protein</fullName>
    </submittedName>
</protein>
<reference evidence="2" key="1">
    <citation type="submission" date="2022-11" db="EMBL/GenBank/DDBJ databases">
        <title>Centuries of genome instability and evolution in soft-shell clam transmissible cancer (bioRxiv).</title>
        <authorList>
            <person name="Hart S.F.M."/>
            <person name="Yonemitsu M.A."/>
            <person name="Giersch R.M."/>
            <person name="Beal B.F."/>
            <person name="Arriagada G."/>
            <person name="Davis B.W."/>
            <person name="Ostrander E.A."/>
            <person name="Goff S.P."/>
            <person name="Metzger M.J."/>
        </authorList>
    </citation>
    <scope>NUCLEOTIDE SEQUENCE</scope>
    <source>
        <strain evidence="2">MELC-2E11</strain>
        <tissue evidence="2">Siphon/mantle</tissue>
    </source>
</reference>
<feature type="compositionally biased region" description="Polar residues" evidence="1">
    <location>
        <begin position="259"/>
        <end position="268"/>
    </location>
</feature>
<feature type="compositionally biased region" description="Polar residues" evidence="1">
    <location>
        <begin position="168"/>
        <end position="195"/>
    </location>
</feature>
<feature type="non-terminal residue" evidence="2">
    <location>
        <position position="1"/>
    </location>
</feature>
<organism evidence="2 3">
    <name type="scientific">Mya arenaria</name>
    <name type="common">Soft-shell clam</name>
    <dbReference type="NCBI Taxonomy" id="6604"/>
    <lineage>
        <taxon>Eukaryota</taxon>
        <taxon>Metazoa</taxon>
        <taxon>Spiralia</taxon>
        <taxon>Lophotrochozoa</taxon>
        <taxon>Mollusca</taxon>
        <taxon>Bivalvia</taxon>
        <taxon>Autobranchia</taxon>
        <taxon>Heteroconchia</taxon>
        <taxon>Euheterodonta</taxon>
        <taxon>Imparidentia</taxon>
        <taxon>Neoheterodontei</taxon>
        <taxon>Myida</taxon>
        <taxon>Myoidea</taxon>
        <taxon>Myidae</taxon>
        <taxon>Mya</taxon>
    </lineage>
</organism>
<proteinExistence type="predicted"/>
<dbReference type="EMBL" id="CP111022">
    <property type="protein sequence ID" value="WAR20234.1"/>
    <property type="molecule type" value="Genomic_DNA"/>
</dbReference>
<name>A0ABY7FFR0_MYAAR</name>
<keyword evidence="3" id="KW-1185">Reference proteome</keyword>
<feature type="region of interest" description="Disordered" evidence="1">
    <location>
        <begin position="1"/>
        <end position="58"/>
    </location>
</feature>
<dbReference type="Proteomes" id="UP001164746">
    <property type="component" value="Chromosome 11"/>
</dbReference>
<evidence type="ECO:0000313" key="2">
    <source>
        <dbReference type="EMBL" id="WAR20234.1"/>
    </source>
</evidence>
<evidence type="ECO:0000256" key="1">
    <source>
        <dbReference type="SAM" id="MobiDB-lite"/>
    </source>
</evidence>
<sequence length="458" mass="51306">MNIKPNTERKIPPVTEVERQKDENPPTEDKTPPPEISASKVRQNGGAKSVPPPTRPYSVFEIAKNPELAQDMTKRPATALSLSMSAKTYTQSYSFSKDGMNIGLTRRERFMRTKSLKEKSENNSNVVFEHEKNKDRYEFEEKEDNPGRDNFLESIDKENNKFTKKLALSTSPGQSLESRKSSTIPSKHGNTLRTTPTATKTSVDLYRANTPSVHVIPARVSSSLNTEPFDDVDGQFHHEQKATSADGTLRVPGKPMLRANSTLPQRRSGTPLKTVVTESRLDSTGHKSPISVRITQTVADTPMEHDRGMYSATPRPDTSFDHIEEELIPLTDDDNEHLNKLTGYRGNDNTISRLGAKSAIPFKETEKIDLLHVSAEKAETFLKDYSKKSKIFGYVVKTRTSTIAPKERLRSYRSPCITYQELVSIKANIRQHQAHTKTLLQSSAKLSSYVDTLANASL</sequence>
<feature type="region of interest" description="Disordered" evidence="1">
    <location>
        <begin position="167"/>
        <end position="195"/>
    </location>
</feature>
<accession>A0ABY7FFR0</accession>
<feature type="region of interest" description="Disordered" evidence="1">
    <location>
        <begin position="241"/>
        <end position="273"/>
    </location>
</feature>
<feature type="compositionally biased region" description="Basic and acidic residues" evidence="1">
    <location>
        <begin position="1"/>
        <end position="32"/>
    </location>
</feature>
<gene>
    <name evidence="2" type="ORF">MAR_002072</name>
</gene>
<evidence type="ECO:0000313" key="3">
    <source>
        <dbReference type="Proteomes" id="UP001164746"/>
    </source>
</evidence>